<evidence type="ECO:0000313" key="2">
    <source>
        <dbReference type="EMBL" id="ACL21197.1"/>
    </source>
</evidence>
<dbReference type="RefSeq" id="WP_015944447.1">
    <property type="nucleotide sequence ID" value="NC_011830.1"/>
</dbReference>
<dbReference type="Proteomes" id="UP000007726">
    <property type="component" value="Chromosome"/>
</dbReference>
<proteinExistence type="predicted"/>
<protein>
    <submittedName>
        <fullName evidence="2">Uncharacterized protein</fullName>
    </submittedName>
</protein>
<feature type="chain" id="PRO_5002870045" evidence="1">
    <location>
        <begin position="30"/>
        <end position="84"/>
    </location>
</feature>
<feature type="signal peptide" evidence="1">
    <location>
        <begin position="1"/>
        <end position="29"/>
    </location>
</feature>
<sequence>MFKTGFTKRLMALPLALIMVLSFAVSAFASTATPRVEVKADLNAISQSQPAVKLSPITEETFSDRSVEPYGIKSWLTKQMTFSR</sequence>
<accession>B8G1E4</accession>
<dbReference type="EMBL" id="CP001336">
    <property type="protein sequence ID" value="ACL21197.1"/>
    <property type="molecule type" value="Genomic_DNA"/>
</dbReference>
<dbReference type="HOGENOM" id="CLU_2522139_0_0_9"/>
<dbReference type="KEGG" id="dhd:Dhaf_3175"/>
<keyword evidence="1" id="KW-0732">Signal</keyword>
<evidence type="ECO:0000256" key="1">
    <source>
        <dbReference type="SAM" id="SignalP"/>
    </source>
</evidence>
<organism evidence="2 3">
    <name type="scientific">Desulfitobacterium hafniense (strain DSM 10664 / DCB-2)</name>
    <dbReference type="NCBI Taxonomy" id="272564"/>
    <lineage>
        <taxon>Bacteria</taxon>
        <taxon>Bacillati</taxon>
        <taxon>Bacillota</taxon>
        <taxon>Clostridia</taxon>
        <taxon>Eubacteriales</taxon>
        <taxon>Desulfitobacteriaceae</taxon>
        <taxon>Desulfitobacterium</taxon>
    </lineage>
</organism>
<evidence type="ECO:0000313" key="3">
    <source>
        <dbReference type="Proteomes" id="UP000007726"/>
    </source>
</evidence>
<reference evidence="2 3" key="1">
    <citation type="journal article" date="2012" name="BMC Microbiol.">
        <title>Genome sequence of Desulfitobacterium hafniense DCB-2, a Gram-positive anaerobe capable of dehalogenation and metal reduction.</title>
        <authorList>
            <person name="Kim S.H."/>
            <person name="Harzman C."/>
            <person name="Davis J.K."/>
            <person name="Hutcheson R."/>
            <person name="Broderick J.B."/>
            <person name="Marsh T.L."/>
            <person name="Tiedje J.M."/>
        </authorList>
    </citation>
    <scope>NUCLEOTIDE SEQUENCE [LARGE SCALE GENOMIC DNA]</scope>
    <source>
        <strain evidence="3">DSM 10664 / DCB-2</strain>
    </source>
</reference>
<dbReference type="AlphaFoldDB" id="B8G1E4"/>
<gene>
    <name evidence="2" type="ordered locus">Dhaf_3175</name>
</gene>
<name>B8G1E4_DESHD</name>